<dbReference type="PANTHER" id="PTHR46300:SF7">
    <property type="entry name" value="P450, PUTATIVE (EUROFUNG)-RELATED"/>
    <property type="match status" value="1"/>
</dbReference>
<keyword evidence="10" id="KW-1185">Reference proteome</keyword>
<evidence type="ECO:0000256" key="8">
    <source>
        <dbReference type="SAM" id="Phobius"/>
    </source>
</evidence>
<dbReference type="GeneID" id="64702696"/>
<dbReference type="GO" id="GO:0005506">
    <property type="term" value="F:iron ion binding"/>
    <property type="evidence" value="ECO:0007669"/>
    <property type="project" value="InterPro"/>
</dbReference>
<evidence type="ECO:0000256" key="4">
    <source>
        <dbReference type="ARBA" id="ARBA00022723"/>
    </source>
</evidence>
<accession>A0A9P7JX00</accession>
<sequence length="378" mass="42663">MPRAAVPHDRIGALMFALLCSVLPASLVVIKAFMRFLDNKQNFPLSGNVLSVNTKAPWLTYTEWAAAYGYGDEWRRCRRLLHQIFRLHSALKFRPMQIKRAHEMIVNLIDDPHSHFATFSASITMPATYGHQTSPRDDPLVRIVENAVALAFQAMTPERAILLKFFPFWRDLQSNAMLSNFGQLYERNDRRAISICTGAYAINHMVVKAENSALGQFSMVAENLQQIEMQDQTSRPLFEGSYETTISFLMVFALAMVSYPNVQKRAQVEIDSAVGRDRLPTFEDRALLPYLESVLRETLRWQPIGPIAPRATSSDGIYDGYFIPKALQETVKPLKIPAGQNDHGRRTSAILTQAGNGQNLKIILLSMRNMCNIVDTGI</sequence>
<dbReference type="InterPro" id="IPR050364">
    <property type="entry name" value="Cytochrome_P450_fung"/>
</dbReference>
<evidence type="ECO:0000256" key="1">
    <source>
        <dbReference type="ARBA" id="ARBA00001971"/>
    </source>
</evidence>
<organism evidence="9 10">
    <name type="scientific">Suillus discolor</name>
    <dbReference type="NCBI Taxonomy" id="1912936"/>
    <lineage>
        <taxon>Eukaryota</taxon>
        <taxon>Fungi</taxon>
        <taxon>Dikarya</taxon>
        <taxon>Basidiomycota</taxon>
        <taxon>Agaricomycotina</taxon>
        <taxon>Agaricomycetes</taxon>
        <taxon>Agaricomycetidae</taxon>
        <taxon>Boletales</taxon>
        <taxon>Suillineae</taxon>
        <taxon>Suillaceae</taxon>
        <taxon>Suillus</taxon>
    </lineage>
</organism>
<dbReference type="OrthoDB" id="2680474at2759"/>
<dbReference type="InterPro" id="IPR036396">
    <property type="entry name" value="Cyt_P450_sf"/>
</dbReference>
<evidence type="ECO:0000313" key="10">
    <source>
        <dbReference type="Proteomes" id="UP000823399"/>
    </source>
</evidence>
<dbReference type="AlphaFoldDB" id="A0A9P7JX00"/>
<dbReference type="Gene3D" id="1.10.630.10">
    <property type="entry name" value="Cytochrome P450"/>
    <property type="match status" value="1"/>
</dbReference>
<comment type="caution">
    <text evidence="9">The sequence shown here is derived from an EMBL/GenBank/DDBJ whole genome shotgun (WGS) entry which is preliminary data.</text>
</comment>
<name>A0A9P7JX00_9AGAM</name>
<keyword evidence="6" id="KW-0408">Iron</keyword>
<evidence type="ECO:0000256" key="2">
    <source>
        <dbReference type="ARBA" id="ARBA00010617"/>
    </source>
</evidence>
<dbReference type="SUPFAM" id="SSF48264">
    <property type="entry name" value="Cytochrome P450"/>
    <property type="match status" value="1"/>
</dbReference>
<evidence type="ECO:0000256" key="5">
    <source>
        <dbReference type="ARBA" id="ARBA00023002"/>
    </source>
</evidence>
<keyword evidence="7" id="KW-0503">Monooxygenase</keyword>
<evidence type="ECO:0000256" key="3">
    <source>
        <dbReference type="ARBA" id="ARBA00022617"/>
    </source>
</evidence>
<keyword evidence="5" id="KW-0560">Oxidoreductase</keyword>
<dbReference type="InterPro" id="IPR001128">
    <property type="entry name" value="Cyt_P450"/>
</dbReference>
<dbReference type="GO" id="GO:0004497">
    <property type="term" value="F:monooxygenase activity"/>
    <property type="evidence" value="ECO:0007669"/>
    <property type="project" value="UniProtKB-KW"/>
</dbReference>
<keyword evidence="8" id="KW-0472">Membrane</keyword>
<comment type="similarity">
    <text evidence="2">Belongs to the cytochrome P450 family.</text>
</comment>
<proteinExistence type="inferred from homology"/>
<keyword evidence="8" id="KW-1133">Transmembrane helix</keyword>
<keyword evidence="8" id="KW-0812">Transmembrane</keyword>
<evidence type="ECO:0000256" key="7">
    <source>
        <dbReference type="ARBA" id="ARBA00023033"/>
    </source>
</evidence>
<evidence type="ECO:0000313" key="9">
    <source>
        <dbReference type="EMBL" id="KAG2113513.1"/>
    </source>
</evidence>
<feature type="transmembrane region" description="Helical" evidence="8">
    <location>
        <begin position="12"/>
        <end position="34"/>
    </location>
</feature>
<dbReference type="EMBL" id="JABBWM010000012">
    <property type="protein sequence ID" value="KAG2113513.1"/>
    <property type="molecule type" value="Genomic_DNA"/>
</dbReference>
<dbReference type="Pfam" id="PF00067">
    <property type="entry name" value="p450"/>
    <property type="match status" value="1"/>
</dbReference>
<dbReference type="Proteomes" id="UP000823399">
    <property type="component" value="Unassembled WGS sequence"/>
</dbReference>
<comment type="cofactor">
    <cofactor evidence="1">
        <name>heme</name>
        <dbReference type="ChEBI" id="CHEBI:30413"/>
    </cofactor>
</comment>
<keyword evidence="3" id="KW-0349">Heme</keyword>
<keyword evidence="4" id="KW-0479">Metal-binding</keyword>
<dbReference type="PANTHER" id="PTHR46300">
    <property type="entry name" value="P450, PUTATIVE (EUROFUNG)-RELATED-RELATED"/>
    <property type="match status" value="1"/>
</dbReference>
<protein>
    <submittedName>
        <fullName evidence="9">Cytochrome P450</fullName>
    </submittedName>
</protein>
<reference evidence="9" key="1">
    <citation type="journal article" date="2020" name="New Phytol.">
        <title>Comparative genomics reveals dynamic genome evolution in host specialist ectomycorrhizal fungi.</title>
        <authorList>
            <person name="Lofgren L.A."/>
            <person name="Nguyen N.H."/>
            <person name="Vilgalys R."/>
            <person name="Ruytinx J."/>
            <person name="Liao H.L."/>
            <person name="Branco S."/>
            <person name="Kuo A."/>
            <person name="LaButti K."/>
            <person name="Lipzen A."/>
            <person name="Andreopoulos W."/>
            <person name="Pangilinan J."/>
            <person name="Riley R."/>
            <person name="Hundley H."/>
            <person name="Na H."/>
            <person name="Barry K."/>
            <person name="Grigoriev I.V."/>
            <person name="Stajich J.E."/>
            <person name="Kennedy P.G."/>
        </authorList>
    </citation>
    <scope>NUCLEOTIDE SEQUENCE</scope>
    <source>
        <strain evidence="9">FC423</strain>
    </source>
</reference>
<dbReference type="RefSeq" id="XP_041295900.1">
    <property type="nucleotide sequence ID" value="XM_041440437.1"/>
</dbReference>
<dbReference type="GO" id="GO:0016705">
    <property type="term" value="F:oxidoreductase activity, acting on paired donors, with incorporation or reduction of molecular oxygen"/>
    <property type="evidence" value="ECO:0007669"/>
    <property type="project" value="InterPro"/>
</dbReference>
<dbReference type="GO" id="GO:0020037">
    <property type="term" value="F:heme binding"/>
    <property type="evidence" value="ECO:0007669"/>
    <property type="project" value="InterPro"/>
</dbReference>
<gene>
    <name evidence="9" type="ORF">F5147DRAFT_759227</name>
</gene>
<evidence type="ECO:0000256" key="6">
    <source>
        <dbReference type="ARBA" id="ARBA00023004"/>
    </source>
</evidence>